<dbReference type="eggNOG" id="COG3279">
    <property type="taxonomic scope" value="Bacteria"/>
</dbReference>
<gene>
    <name evidence="4" type="ordered locus">Dde_0161</name>
</gene>
<keyword evidence="5" id="KW-1185">Reference proteome</keyword>
<keyword evidence="1" id="KW-0597">Phosphoprotein</keyword>
<dbReference type="InterPro" id="IPR011006">
    <property type="entry name" value="CheY-like_superfamily"/>
</dbReference>
<dbReference type="STRING" id="207559.Dde_0161"/>
<dbReference type="Gene3D" id="3.40.50.2300">
    <property type="match status" value="1"/>
</dbReference>
<dbReference type="InterPro" id="IPR007492">
    <property type="entry name" value="LytTR_DNA-bd_dom"/>
</dbReference>
<name>Q317D4_OLEA2</name>
<feature type="domain" description="Response regulatory" evidence="2">
    <location>
        <begin position="4"/>
        <end position="118"/>
    </location>
</feature>
<dbReference type="PANTHER" id="PTHR37299:SF1">
    <property type="entry name" value="STAGE 0 SPORULATION PROTEIN A HOMOLOG"/>
    <property type="match status" value="1"/>
</dbReference>
<dbReference type="PANTHER" id="PTHR37299">
    <property type="entry name" value="TRANSCRIPTIONAL REGULATOR-RELATED"/>
    <property type="match status" value="1"/>
</dbReference>
<dbReference type="AlphaFoldDB" id="Q317D4"/>
<evidence type="ECO:0000313" key="5">
    <source>
        <dbReference type="Proteomes" id="UP000002710"/>
    </source>
</evidence>
<protein>
    <submittedName>
        <fullName evidence="4">Two component transcriptional regulator, LytTR family</fullName>
    </submittedName>
</protein>
<proteinExistence type="predicted"/>
<reference evidence="4 5" key="1">
    <citation type="journal article" date="2011" name="J. Bacteriol.">
        <title>Complete genome sequence and updated annotation of Desulfovibrio alaskensis G20.</title>
        <authorList>
            <person name="Hauser L.J."/>
            <person name="Land M.L."/>
            <person name="Brown S.D."/>
            <person name="Larimer F."/>
            <person name="Keller K.L."/>
            <person name="Rapp-Giles B.J."/>
            <person name="Price M.N."/>
            <person name="Lin M."/>
            <person name="Bruce D.C."/>
            <person name="Detter J.C."/>
            <person name="Tapia R."/>
            <person name="Han C.S."/>
            <person name="Goodwin L.A."/>
            <person name="Cheng J.F."/>
            <person name="Pitluck S."/>
            <person name="Copeland A."/>
            <person name="Lucas S."/>
            <person name="Nolan M."/>
            <person name="Lapidus A.L."/>
            <person name="Palumbo A.V."/>
            <person name="Wall J.D."/>
        </authorList>
    </citation>
    <scope>NUCLEOTIDE SEQUENCE [LARGE SCALE GENOMIC DNA]</scope>
    <source>
        <strain evidence="5">ATCC BAA 1058 / DSM 17464 / G20</strain>
    </source>
</reference>
<dbReference type="RefSeq" id="WP_011366326.1">
    <property type="nucleotide sequence ID" value="NC_007519.1"/>
</dbReference>
<evidence type="ECO:0000259" key="2">
    <source>
        <dbReference type="PROSITE" id="PS50110"/>
    </source>
</evidence>
<organism evidence="4 5">
    <name type="scientific">Oleidesulfovibrio alaskensis (strain ATCC BAA-1058 / DSM 17464 / G20)</name>
    <name type="common">Desulfovibrio alaskensis</name>
    <dbReference type="NCBI Taxonomy" id="207559"/>
    <lineage>
        <taxon>Bacteria</taxon>
        <taxon>Pseudomonadati</taxon>
        <taxon>Thermodesulfobacteriota</taxon>
        <taxon>Desulfovibrionia</taxon>
        <taxon>Desulfovibrionales</taxon>
        <taxon>Desulfovibrionaceae</taxon>
        <taxon>Oleidesulfovibrio</taxon>
    </lineage>
</organism>
<dbReference type="Pfam" id="PF04397">
    <property type="entry name" value="LytTR"/>
    <property type="match status" value="1"/>
</dbReference>
<sequence>MTIRCIVVDDEPPARDEMVYLLSRFADVQVAGTADSAEQALALIAQQKPDLVFLDIQMYGHNGFYVVEQLLDYPEPPLVVFATAYDQYAIRAFDENAVDYLLKPIEEKRLAKSLDRVREALAARTEQEQDSRTQTAPPLHDDIRLGRLLEQMGRRTVLTRVAVERGGRIVLLQPDEVFFIQAQGKRIWAHTTEGMAPCHGVTNLQKLEEKLAGHDFFRATRGELINMQHVREFSPWMHGKYNIVMSDPGQTEITVNRSRVKDFKERLGLV</sequence>
<evidence type="ECO:0000259" key="3">
    <source>
        <dbReference type="PROSITE" id="PS50930"/>
    </source>
</evidence>
<dbReference type="GO" id="GO:0003677">
    <property type="term" value="F:DNA binding"/>
    <property type="evidence" value="ECO:0007669"/>
    <property type="project" value="InterPro"/>
</dbReference>
<dbReference type="HOGENOM" id="CLU_000445_14_1_7"/>
<dbReference type="GO" id="GO:0000156">
    <property type="term" value="F:phosphorelay response regulator activity"/>
    <property type="evidence" value="ECO:0007669"/>
    <property type="project" value="InterPro"/>
</dbReference>
<dbReference type="EMBL" id="CP000112">
    <property type="protein sequence ID" value="ABB36962.1"/>
    <property type="molecule type" value="Genomic_DNA"/>
</dbReference>
<dbReference type="SMART" id="SM00448">
    <property type="entry name" value="REC"/>
    <property type="match status" value="1"/>
</dbReference>
<dbReference type="Pfam" id="PF00072">
    <property type="entry name" value="Response_reg"/>
    <property type="match status" value="1"/>
</dbReference>
<dbReference type="KEGG" id="dde:Dde_0161"/>
<dbReference type="SMART" id="SM00850">
    <property type="entry name" value="LytTR"/>
    <property type="match status" value="1"/>
</dbReference>
<dbReference type="InterPro" id="IPR046947">
    <property type="entry name" value="LytR-like"/>
</dbReference>
<evidence type="ECO:0000256" key="1">
    <source>
        <dbReference type="PROSITE-ProRule" id="PRU00169"/>
    </source>
</evidence>
<feature type="modified residue" description="4-aspartylphosphate" evidence="1">
    <location>
        <position position="55"/>
    </location>
</feature>
<accession>Q317D4</accession>
<dbReference type="InterPro" id="IPR001789">
    <property type="entry name" value="Sig_transdc_resp-reg_receiver"/>
</dbReference>
<dbReference type="PROSITE" id="PS50930">
    <property type="entry name" value="HTH_LYTTR"/>
    <property type="match status" value="1"/>
</dbReference>
<feature type="domain" description="HTH LytTR-type" evidence="3">
    <location>
        <begin position="161"/>
        <end position="269"/>
    </location>
</feature>
<dbReference type="Proteomes" id="UP000002710">
    <property type="component" value="Chromosome"/>
</dbReference>
<evidence type="ECO:0000313" key="4">
    <source>
        <dbReference type="EMBL" id="ABB36962.1"/>
    </source>
</evidence>
<dbReference type="SUPFAM" id="SSF52172">
    <property type="entry name" value="CheY-like"/>
    <property type="match status" value="1"/>
</dbReference>
<dbReference type="CDD" id="cd17532">
    <property type="entry name" value="REC_LytTR_AlgR-like"/>
    <property type="match status" value="1"/>
</dbReference>
<dbReference type="PROSITE" id="PS50110">
    <property type="entry name" value="RESPONSE_REGULATORY"/>
    <property type="match status" value="1"/>
</dbReference>
<dbReference type="Gene3D" id="2.40.50.1020">
    <property type="entry name" value="LytTr DNA-binding domain"/>
    <property type="match status" value="1"/>
</dbReference>